<keyword evidence="3 5" id="KW-1133">Transmembrane helix</keyword>
<evidence type="ECO:0000313" key="7">
    <source>
        <dbReference type="Proteomes" id="UP001143543"/>
    </source>
</evidence>
<accession>A0ABQ5MIP6</accession>
<reference evidence="6" key="1">
    <citation type="submission" date="2022-07" db="EMBL/GenBank/DDBJ databases">
        <title>Taxonomy of Novel Oxalotrophic and Methylotrophic Bacteria.</title>
        <authorList>
            <person name="Sahin N."/>
            <person name="Tani A."/>
        </authorList>
    </citation>
    <scope>NUCLEOTIDE SEQUENCE</scope>
    <source>
        <strain evidence="6">Y10</strain>
    </source>
</reference>
<feature type="transmembrane region" description="Helical" evidence="5">
    <location>
        <begin position="64"/>
        <end position="89"/>
    </location>
</feature>
<dbReference type="Proteomes" id="UP001143543">
    <property type="component" value="Unassembled WGS sequence"/>
</dbReference>
<evidence type="ECO:0000313" key="6">
    <source>
        <dbReference type="EMBL" id="GLB49283.1"/>
    </source>
</evidence>
<organism evidence="6 7">
    <name type="scientific">Neptunitalea lumnitzerae</name>
    <dbReference type="NCBI Taxonomy" id="2965509"/>
    <lineage>
        <taxon>Bacteria</taxon>
        <taxon>Pseudomonadati</taxon>
        <taxon>Bacteroidota</taxon>
        <taxon>Flavobacteriia</taxon>
        <taxon>Flavobacteriales</taxon>
        <taxon>Flavobacteriaceae</taxon>
        <taxon>Neptunitalea</taxon>
    </lineage>
</organism>
<protein>
    <recommendedName>
        <fullName evidence="8">DoxX family protein</fullName>
    </recommendedName>
</protein>
<evidence type="ECO:0008006" key="8">
    <source>
        <dbReference type="Google" id="ProtNLM"/>
    </source>
</evidence>
<keyword evidence="7" id="KW-1185">Reference proteome</keyword>
<comment type="subcellular location">
    <subcellularLocation>
        <location evidence="1">Membrane</location>
        <topology evidence="1">Multi-pass membrane protein</topology>
    </subcellularLocation>
</comment>
<dbReference type="InterPro" id="IPR032808">
    <property type="entry name" value="DoxX"/>
</dbReference>
<evidence type="ECO:0000256" key="1">
    <source>
        <dbReference type="ARBA" id="ARBA00004141"/>
    </source>
</evidence>
<evidence type="ECO:0000256" key="4">
    <source>
        <dbReference type="ARBA" id="ARBA00023136"/>
    </source>
</evidence>
<name>A0ABQ5MIP6_9FLAO</name>
<gene>
    <name evidence="6" type="ORF">Y10_16510</name>
</gene>
<evidence type="ECO:0000256" key="3">
    <source>
        <dbReference type="ARBA" id="ARBA00022989"/>
    </source>
</evidence>
<keyword evidence="4 5" id="KW-0472">Membrane</keyword>
<proteinExistence type="predicted"/>
<dbReference type="EMBL" id="BRVO01000002">
    <property type="protein sequence ID" value="GLB49283.1"/>
    <property type="molecule type" value="Genomic_DNA"/>
</dbReference>
<evidence type="ECO:0000256" key="5">
    <source>
        <dbReference type="SAM" id="Phobius"/>
    </source>
</evidence>
<sequence length="152" mass="17182">MFFTIKAIEVFVSLIKIEAMKENVTAYTLARLPIGFSFLGHGFIRIPKLQQFTEGMTKGFSETAFPLAIVQPFAYLLPFLELLLGIALIVGFKMKASATIGVMLICILIFGMSFQENWNAIYIEMVYGLYFAILYLFADYNKGLFSSKLKNN</sequence>
<feature type="transmembrane region" description="Helical" evidence="5">
    <location>
        <begin position="24"/>
        <end position="44"/>
    </location>
</feature>
<feature type="transmembrane region" description="Helical" evidence="5">
    <location>
        <begin position="96"/>
        <end position="114"/>
    </location>
</feature>
<evidence type="ECO:0000256" key="2">
    <source>
        <dbReference type="ARBA" id="ARBA00022692"/>
    </source>
</evidence>
<feature type="transmembrane region" description="Helical" evidence="5">
    <location>
        <begin position="120"/>
        <end position="138"/>
    </location>
</feature>
<comment type="caution">
    <text evidence="6">The sequence shown here is derived from an EMBL/GenBank/DDBJ whole genome shotgun (WGS) entry which is preliminary data.</text>
</comment>
<keyword evidence="2 5" id="KW-0812">Transmembrane</keyword>
<dbReference type="Pfam" id="PF07681">
    <property type="entry name" value="DoxX"/>
    <property type="match status" value="1"/>
</dbReference>